<keyword evidence="7 10" id="KW-0503">Monooxygenase</keyword>
<dbReference type="PANTHER" id="PTHR46696:SF1">
    <property type="entry name" value="CYTOCHROME P450 YJIB-RELATED"/>
    <property type="match status" value="1"/>
</dbReference>
<organism evidence="11 12">
    <name type="scientific">Micromonospora echinospora</name>
    <name type="common">Micromonospora purpurea</name>
    <dbReference type="NCBI Taxonomy" id="1877"/>
    <lineage>
        <taxon>Bacteria</taxon>
        <taxon>Bacillati</taxon>
        <taxon>Actinomycetota</taxon>
        <taxon>Actinomycetes</taxon>
        <taxon>Micromonosporales</taxon>
        <taxon>Micromonosporaceae</taxon>
        <taxon>Micromonospora</taxon>
    </lineage>
</organism>
<keyword evidence="3 10" id="KW-0479">Metal-binding</keyword>
<dbReference type="RefSeq" id="WP_088984936.1">
    <property type="nucleotide sequence ID" value="NZ_LT607413.1"/>
</dbReference>
<dbReference type="Proteomes" id="UP000198253">
    <property type="component" value="Chromosome I"/>
</dbReference>
<protein>
    <submittedName>
        <fullName evidence="11">Cytochrome P450</fullName>
    </submittedName>
</protein>
<dbReference type="GO" id="GO:0020037">
    <property type="term" value="F:heme binding"/>
    <property type="evidence" value="ECO:0007669"/>
    <property type="project" value="InterPro"/>
</dbReference>
<dbReference type="EMBL" id="LT607413">
    <property type="protein sequence ID" value="SCF40779.1"/>
    <property type="molecule type" value="Genomic_DNA"/>
</dbReference>
<dbReference type="PRINTS" id="PR00359">
    <property type="entry name" value="BP450"/>
</dbReference>
<keyword evidence="2 10" id="KW-0349">Heme</keyword>
<gene>
    <name evidence="11" type="ORF">GA0070618_6407</name>
</gene>
<keyword evidence="5 10" id="KW-0560">Oxidoreductase</keyword>
<evidence type="ECO:0000256" key="10">
    <source>
        <dbReference type="RuleBase" id="RU000461"/>
    </source>
</evidence>
<dbReference type="Gene3D" id="1.10.630.10">
    <property type="entry name" value="Cytochrome P450"/>
    <property type="match status" value="1"/>
</dbReference>
<comment type="pathway">
    <text evidence="9">Antibiotic biosynthesis; mycinamicin biosynthesis.</text>
</comment>
<accession>A0A1C5A6I8</accession>
<dbReference type="InterPro" id="IPR036396">
    <property type="entry name" value="Cyt_P450_sf"/>
</dbReference>
<dbReference type="PROSITE" id="PS00086">
    <property type="entry name" value="CYTOCHROME_P450"/>
    <property type="match status" value="1"/>
</dbReference>
<dbReference type="Pfam" id="PF00067">
    <property type="entry name" value="p450"/>
    <property type="match status" value="1"/>
</dbReference>
<dbReference type="PRINTS" id="PR00385">
    <property type="entry name" value="P450"/>
</dbReference>
<dbReference type="OrthoDB" id="4156795at2"/>
<dbReference type="GO" id="GO:0005506">
    <property type="term" value="F:iron ion binding"/>
    <property type="evidence" value="ECO:0007669"/>
    <property type="project" value="InterPro"/>
</dbReference>
<dbReference type="AlphaFoldDB" id="A0A1C5A6I8"/>
<keyword evidence="6 10" id="KW-0408">Iron</keyword>
<dbReference type="InterPro" id="IPR002397">
    <property type="entry name" value="Cyt_P450_B"/>
</dbReference>
<evidence type="ECO:0000256" key="9">
    <source>
        <dbReference type="ARBA" id="ARBA00060683"/>
    </source>
</evidence>
<sequence length="448" mass="47662">MDVAEAMTLLLSPQGRLDPYPAYERLRAHGPVVEAWPGLHVATGYAVIDEVLRDPRYVVSYEPLPQTTVAGWAESPAVASIARSMLRANPPDHGRMRQIVAGAFTPRRVAALREVVTAQAAALVAAMAERGRDGTTVDVLDAFAYPLPIGVICALLGVPEADRSAFRTWTADLTVVLEPEISEAELAVADRGAVALRDYFRDLVEARRRTPADDLTTALVQAHDAEVGRLDAEELLANLVVLLVAGFETTTNLLGNGLVVLLGHPAHAAALRDNPDLAGAYVEELLRIDSPVQVTSRISSVPVAPGGVPVPAGGEVLLLLGAGNRDPERFADPTRFDPTRPQNQPLSFGGGPHYCLGAALARLEARIAFPLLLRALPDLALAGEPRHRARLTLRGYATLPVTTVTRPHQATGVEPRRTVATTSAERRRIARVSAGERGTPTGAGPGTP</sequence>
<name>A0A1C5A6I8_MICEC</name>
<dbReference type="FunFam" id="1.10.630.10:FF:000018">
    <property type="entry name" value="Cytochrome P450 monooxygenase"/>
    <property type="match status" value="1"/>
</dbReference>
<keyword evidence="4" id="KW-0521">NADP</keyword>
<comment type="similarity">
    <text evidence="1 10">Belongs to the cytochrome P450 family.</text>
</comment>
<dbReference type="GO" id="GO:0016705">
    <property type="term" value="F:oxidoreductase activity, acting on paired donors, with incorporation or reduction of molecular oxygen"/>
    <property type="evidence" value="ECO:0007669"/>
    <property type="project" value="InterPro"/>
</dbReference>
<evidence type="ECO:0000256" key="3">
    <source>
        <dbReference type="ARBA" id="ARBA00022723"/>
    </source>
</evidence>
<evidence type="ECO:0000256" key="6">
    <source>
        <dbReference type="ARBA" id="ARBA00023004"/>
    </source>
</evidence>
<evidence type="ECO:0000256" key="8">
    <source>
        <dbReference type="ARBA" id="ARBA00023194"/>
    </source>
</evidence>
<dbReference type="FunCoup" id="A0A1C5A6I8">
    <property type="interactions" value="7"/>
</dbReference>
<evidence type="ECO:0000256" key="5">
    <source>
        <dbReference type="ARBA" id="ARBA00023002"/>
    </source>
</evidence>
<evidence type="ECO:0000256" key="7">
    <source>
        <dbReference type="ARBA" id="ARBA00023033"/>
    </source>
</evidence>
<evidence type="ECO:0000313" key="12">
    <source>
        <dbReference type="Proteomes" id="UP000198253"/>
    </source>
</evidence>
<dbReference type="InParanoid" id="A0A1C5A6I8"/>
<dbReference type="PANTHER" id="PTHR46696">
    <property type="entry name" value="P450, PUTATIVE (EUROFUNG)-RELATED"/>
    <property type="match status" value="1"/>
</dbReference>
<reference evidence="12" key="1">
    <citation type="submission" date="2016-06" db="EMBL/GenBank/DDBJ databases">
        <authorList>
            <person name="Varghese N."/>
            <person name="Submissions Spin"/>
        </authorList>
    </citation>
    <scope>NUCLEOTIDE SEQUENCE [LARGE SCALE GENOMIC DNA]</scope>
    <source>
        <strain evidence="12">DSM 43816</strain>
    </source>
</reference>
<evidence type="ECO:0000256" key="1">
    <source>
        <dbReference type="ARBA" id="ARBA00010617"/>
    </source>
</evidence>
<dbReference type="GO" id="GO:0017000">
    <property type="term" value="P:antibiotic biosynthetic process"/>
    <property type="evidence" value="ECO:0007669"/>
    <property type="project" value="UniProtKB-KW"/>
</dbReference>
<dbReference type="GO" id="GO:0004497">
    <property type="term" value="F:monooxygenase activity"/>
    <property type="evidence" value="ECO:0007669"/>
    <property type="project" value="UniProtKB-KW"/>
</dbReference>
<dbReference type="SUPFAM" id="SSF48264">
    <property type="entry name" value="Cytochrome P450"/>
    <property type="match status" value="1"/>
</dbReference>
<keyword evidence="12" id="KW-1185">Reference proteome</keyword>
<dbReference type="InterPro" id="IPR017972">
    <property type="entry name" value="Cyt_P450_CS"/>
</dbReference>
<evidence type="ECO:0000313" key="11">
    <source>
        <dbReference type="EMBL" id="SCF40779.1"/>
    </source>
</evidence>
<proteinExistence type="inferred from homology"/>
<evidence type="ECO:0000256" key="2">
    <source>
        <dbReference type="ARBA" id="ARBA00022617"/>
    </source>
</evidence>
<dbReference type="CDD" id="cd20625">
    <property type="entry name" value="CYP164-like"/>
    <property type="match status" value="1"/>
</dbReference>
<evidence type="ECO:0000256" key="4">
    <source>
        <dbReference type="ARBA" id="ARBA00022857"/>
    </source>
</evidence>
<keyword evidence="8" id="KW-0045">Antibiotic biosynthesis</keyword>
<dbReference type="InterPro" id="IPR001128">
    <property type="entry name" value="Cyt_P450"/>
</dbReference>